<reference evidence="2" key="1">
    <citation type="journal article" date="2020" name="New Phytol.">
        <title>Comparative genomics reveals dynamic genome evolution in host specialist ectomycorrhizal fungi.</title>
        <authorList>
            <person name="Lofgren L.A."/>
            <person name="Nguyen N.H."/>
            <person name="Vilgalys R."/>
            <person name="Ruytinx J."/>
            <person name="Liao H.L."/>
            <person name="Branco S."/>
            <person name="Kuo A."/>
            <person name="LaButti K."/>
            <person name="Lipzen A."/>
            <person name="Andreopoulos W."/>
            <person name="Pangilinan J."/>
            <person name="Riley R."/>
            <person name="Hundley H."/>
            <person name="Na H."/>
            <person name="Barry K."/>
            <person name="Grigoriev I.V."/>
            <person name="Stajich J.E."/>
            <person name="Kennedy P.G."/>
        </authorList>
    </citation>
    <scope>NUCLEOTIDE SEQUENCE</scope>
    <source>
        <strain evidence="2">FC423</strain>
    </source>
</reference>
<dbReference type="AlphaFoldDB" id="A0A9P7ERG9"/>
<evidence type="ECO:0000313" key="3">
    <source>
        <dbReference type="Proteomes" id="UP000823399"/>
    </source>
</evidence>
<gene>
    <name evidence="2" type="ORF">F5147DRAFT_659364</name>
</gene>
<comment type="caution">
    <text evidence="2">The sequence shown here is derived from an EMBL/GenBank/DDBJ whole genome shotgun (WGS) entry which is preliminary data.</text>
</comment>
<dbReference type="GeneID" id="64696838"/>
<feature type="compositionally biased region" description="Acidic residues" evidence="1">
    <location>
        <begin position="433"/>
        <end position="443"/>
    </location>
</feature>
<organism evidence="2 3">
    <name type="scientific">Suillus discolor</name>
    <dbReference type="NCBI Taxonomy" id="1912936"/>
    <lineage>
        <taxon>Eukaryota</taxon>
        <taxon>Fungi</taxon>
        <taxon>Dikarya</taxon>
        <taxon>Basidiomycota</taxon>
        <taxon>Agaricomycotina</taxon>
        <taxon>Agaricomycetes</taxon>
        <taxon>Agaricomycetidae</taxon>
        <taxon>Boletales</taxon>
        <taxon>Suillineae</taxon>
        <taxon>Suillaceae</taxon>
        <taxon>Suillus</taxon>
    </lineage>
</organism>
<dbReference type="Proteomes" id="UP000823399">
    <property type="component" value="Unassembled WGS sequence"/>
</dbReference>
<dbReference type="RefSeq" id="XP_041284777.1">
    <property type="nucleotide sequence ID" value="XM_041434579.1"/>
</dbReference>
<feature type="compositionally biased region" description="Basic residues" evidence="1">
    <location>
        <begin position="460"/>
        <end position="469"/>
    </location>
</feature>
<feature type="region of interest" description="Disordered" evidence="1">
    <location>
        <begin position="360"/>
        <end position="497"/>
    </location>
</feature>
<feature type="region of interest" description="Disordered" evidence="1">
    <location>
        <begin position="620"/>
        <end position="658"/>
    </location>
</feature>
<feature type="compositionally biased region" description="Basic residues" evidence="1">
    <location>
        <begin position="394"/>
        <end position="404"/>
    </location>
</feature>
<feature type="compositionally biased region" description="Low complexity" evidence="1">
    <location>
        <begin position="474"/>
        <end position="484"/>
    </location>
</feature>
<dbReference type="EMBL" id="JABBWM010000157">
    <property type="protein sequence ID" value="KAG2085885.1"/>
    <property type="molecule type" value="Genomic_DNA"/>
</dbReference>
<evidence type="ECO:0000256" key="1">
    <source>
        <dbReference type="SAM" id="MobiDB-lite"/>
    </source>
</evidence>
<name>A0A9P7ERG9_9AGAM</name>
<protein>
    <submittedName>
        <fullName evidence="2">Uncharacterized protein</fullName>
    </submittedName>
</protein>
<proteinExistence type="predicted"/>
<dbReference type="OrthoDB" id="2667903at2759"/>
<evidence type="ECO:0000313" key="2">
    <source>
        <dbReference type="EMBL" id="KAG2085885.1"/>
    </source>
</evidence>
<feature type="compositionally biased region" description="Polar residues" evidence="1">
    <location>
        <begin position="363"/>
        <end position="390"/>
    </location>
</feature>
<accession>A0A9P7ERG9</accession>
<feature type="region of interest" description="Disordered" evidence="1">
    <location>
        <begin position="1"/>
        <end position="20"/>
    </location>
</feature>
<keyword evidence="3" id="KW-1185">Reference proteome</keyword>
<sequence length="658" mass="73537">MSDHDSASESDSSKQPPLNQEEVAILKSYIEQWDAAEPLERKMVSKAAATKARTKAPVMSIRLLKDQKVTERSVMDTLWKKELLEKIQDETGAKPGMKEMINHYTKQLNQLIASLSLDELQEAKETAELWNHQGIPDDVKADIARKKGNDMIHHFATEMWNHAGMRVFVVSAWKNEEGKIHIAGHDYNNEYGSADSFMKTHKWDTILPEWDSYAESAFDGNLDGDGVVTRKKGRQDKTYVLEVGDDGYPVLPPCDAMDLETKKAVIRAFLTWHYRKCCGDPKISVPWKYVIPRYAEIIPAECLPDGHNLAEPSKLKQVHATQLLQFWYNQQEQGDEPVLEFIGSWDNNKEDMVLAADMDARVTTPTQTTRKSKQKSVSWNQRSPGLQLSTGARLRSHQSTKKARTGSVQCNSKTKTRPGAHLPGGTRNGMENDPSDYESDDQLTNESVAGFHDTEEEIPRRHKASKGKSKRQDSISSDKNSSSDAEQPEEFVSSRKTCKKVIAGSPVEAGAVDVRSKKITRAVECPQHVVRKHGGKGTEHEPSAISAKLTANAPKGRVEQPAKTVNTADIIRGHTRVQKRTAKEFLEGSPAKRTRHQVVIQQDKGTVTQAGNKCGRKQVVEEATNGSPLKRTRSKTLPPGAGKCSRKPNSWYNDYVKP</sequence>